<evidence type="ECO:0000256" key="3">
    <source>
        <dbReference type="ARBA" id="ARBA00013308"/>
    </source>
</evidence>
<dbReference type="InterPro" id="IPR041663">
    <property type="entry name" value="DisA/LigA_HHH"/>
</dbReference>
<dbReference type="Pfam" id="PF00533">
    <property type="entry name" value="BRCT"/>
    <property type="match status" value="1"/>
</dbReference>
<dbReference type="SMART" id="SM00292">
    <property type="entry name" value="BRCT"/>
    <property type="match status" value="1"/>
</dbReference>
<evidence type="ECO:0000259" key="17">
    <source>
        <dbReference type="PROSITE" id="PS50172"/>
    </source>
</evidence>
<dbReference type="GO" id="GO:0006281">
    <property type="term" value="P:DNA repair"/>
    <property type="evidence" value="ECO:0007669"/>
    <property type="project" value="UniProtKB-KW"/>
</dbReference>
<dbReference type="InterPro" id="IPR013839">
    <property type="entry name" value="DNAligase_adenylation"/>
</dbReference>
<dbReference type="InterPro" id="IPR036420">
    <property type="entry name" value="BRCT_dom_sf"/>
</dbReference>
<dbReference type="InterPro" id="IPR033136">
    <property type="entry name" value="DNA_ligase_CS"/>
</dbReference>
<dbReference type="FunFam" id="1.10.150.20:FF:000007">
    <property type="entry name" value="DNA ligase"/>
    <property type="match status" value="1"/>
</dbReference>
<dbReference type="InterPro" id="IPR018239">
    <property type="entry name" value="DNA_ligase_AS"/>
</dbReference>
<evidence type="ECO:0000313" key="18">
    <source>
        <dbReference type="EMBL" id="PVZ66670.1"/>
    </source>
</evidence>
<dbReference type="Pfam" id="PF12826">
    <property type="entry name" value="HHH_2"/>
    <property type="match status" value="1"/>
</dbReference>
<evidence type="ECO:0000256" key="14">
    <source>
        <dbReference type="HAMAP-Rule" id="MF_01588"/>
    </source>
</evidence>
<dbReference type="RefSeq" id="WP_116688034.1">
    <property type="nucleotide sequence ID" value="NZ_CAWNYD010000007.1"/>
</dbReference>
<dbReference type="InterPro" id="IPR004149">
    <property type="entry name" value="Znf_DNAligase_C4"/>
</dbReference>
<dbReference type="EMBL" id="QDDL01000007">
    <property type="protein sequence ID" value="PVZ66670.1"/>
    <property type="molecule type" value="Genomic_DNA"/>
</dbReference>
<feature type="binding site" evidence="14">
    <location>
        <position position="410"/>
    </location>
    <ligand>
        <name>Zn(2+)</name>
        <dbReference type="ChEBI" id="CHEBI:29105"/>
    </ligand>
</feature>
<dbReference type="HAMAP" id="MF_01588">
    <property type="entry name" value="DNA_ligase_A"/>
    <property type="match status" value="1"/>
</dbReference>
<dbReference type="Pfam" id="PF14520">
    <property type="entry name" value="HHH_5"/>
    <property type="match status" value="1"/>
</dbReference>
<dbReference type="SMART" id="SM00532">
    <property type="entry name" value="LIGANc"/>
    <property type="match status" value="1"/>
</dbReference>
<reference evidence="18 19" key="1">
    <citation type="submission" date="2018-04" db="EMBL/GenBank/DDBJ databases">
        <title>Thalassorhabdus spongiae gen. nov., sp. nov., isolated from a marine sponge in South-West Iceland.</title>
        <authorList>
            <person name="Knobloch S."/>
            <person name="Daussin A."/>
            <person name="Johannsson R."/>
            <person name="Marteinsson V.T."/>
        </authorList>
    </citation>
    <scope>NUCLEOTIDE SEQUENCE [LARGE SCALE GENOMIC DNA]</scope>
    <source>
        <strain evidence="18 19">Hp12</strain>
    </source>
</reference>
<organism evidence="18 19">
    <name type="scientific">Pelagibaculum spongiae</name>
    <dbReference type="NCBI Taxonomy" id="2080658"/>
    <lineage>
        <taxon>Bacteria</taxon>
        <taxon>Pseudomonadati</taxon>
        <taxon>Pseudomonadota</taxon>
        <taxon>Gammaproteobacteria</taxon>
        <taxon>Oceanospirillales</taxon>
        <taxon>Pelagibaculum</taxon>
    </lineage>
</organism>
<feature type="binding site" evidence="14">
    <location>
        <position position="293"/>
    </location>
    <ligand>
        <name>NAD(+)</name>
        <dbReference type="ChEBI" id="CHEBI:57540"/>
    </ligand>
</feature>
<proteinExistence type="inferred from homology"/>
<evidence type="ECO:0000256" key="2">
    <source>
        <dbReference type="ARBA" id="ARBA00012722"/>
    </source>
</evidence>
<protein>
    <recommendedName>
        <fullName evidence="3 14">DNA ligase</fullName>
        <ecNumber evidence="2 14">6.5.1.2</ecNumber>
    </recommendedName>
    <alternativeName>
        <fullName evidence="14">Polydeoxyribonucleotide synthase [NAD(+)]</fullName>
    </alternativeName>
</protein>
<feature type="binding site" evidence="14">
    <location>
        <position position="413"/>
    </location>
    <ligand>
        <name>Zn(2+)</name>
        <dbReference type="ChEBI" id="CHEBI:29105"/>
    </ligand>
</feature>
<evidence type="ECO:0000256" key="10">
    <source>
        <dbReference type="ARBA" id="ARBA00023027"/>
    </source>
</evidence>
<dbReference type="PROSITE" id="PS01056">
    <property type="entry name" value="DNA_LIGASE_N2"/>
    <property type="match status" value="1"/>
</dbReference>
<keyword evidence="5 14" id="KW-0235">DNA replication</keyword>
<dbReference type="CDD" id="cd17748">
    <property type="entry name" value="BRCT_DNA_ligase_like"/>
    <property type="match status" value="1"/>
</dbReference>
<comment type="similarity">
    <text evidence="13 14">Belongs to the NAD-dependent DNA ligase family. LigA subfamily.</text>
</comment>
<dbReference type="InterPro" id="IPR003583">
    <property type="entry name" value="Hlx-hairpin-Hlx_DNA-bd_motif"/>
</dbReference>
<keyword evidence="19" id="KW-1185">Reference proteome</keyword>
<evidence type="ECO:0000313" key="19">
    <source>
        <dbReference type="Proteomes" id="UP000244906"/>
    </source>
</evidence>
<dbReference type="NCBIfam" id="NF005932">
    <property type="entry name" value="PRK07956.1"/>
    <property type="match status" value="1"/>
</dbReference>
<evidence type="ECO:0000256" key="8">
    <source>
        <dbReference type="ARBA" id="ARBA00022833"/>
    </source>
</evidence>
<comment type="caution">
    <text evidence="14">Lacks conserved residue(s) required for the propagation of feature annotation.</text>
</comment>
<feature type="binding site" evidence="14">
    <location>
        <position position="176"/>
    </location>
    <ligand>
        <name>NAD(+)</name>
        <dbReference type="ChEBI" id="CHEBI:57540"/>
    </ligand>
</feature>
<accession>A0A2V1GZ80</accession>
<dbReference type="InterPro" id="IPR008144">
    <property type="entry name" value="Guanylate_kin-like_dom"/>
</dbReference>
<dbReference type="SUPFAM" id="SSF50249">
    <property type="entry name" value="Nucleic acid-binding proteins"/>
    <property type="match status" value="1"/>
</dbReference>
<dbReference type="SUPFAM" id="SSF47781">
    <property type="entry name" value="RuvA domain 2-like"/>
    <property type="match status" value="1"/>
</dbReference>
<evidence type="ECO:0000256" key="5">
    <source>
        <dbReference type="ARBA" id="ARBA00022705"/>
    </source>
</evidence>
<keyword evidence="14" id="KW-0464">Manganese</keyword>
<feature type="active site" description="N6-AMP-lysine intermediate" evidence="14">
    <location>
        <position position="118"/>
    </location>
</feature>
<dbReference type="CDD" id="cd00114">
    <property type="entry name" value="LIGANc"/>
    <property type="match status" value="1"/>
</dbReference>
<dbReference type="InterPro" id="IPR001357">
    <property type="entry name" value="BRCT_dom"/>
</dbReference>
<dbReference type="InterPro" id="IPR012340">
    <property type="entry name" value="NA-bd_OB-fold"/>
</dbReference>
<evidence type="ECO:0000256" key="4">
    <source>
        <dbReference type="ARBA" id="ARBA00022598"/>
    </source>
</evidence>
<evidence type="ECO:0000256" key="9">
    <source>
        <dbReference type="ARBA" id="ARBA00022842"/>
    </source>
</evidence>
<dbReference type="FunFam" id="2.40.50.140:FF:000012">
    <property type="entry name" value="DNA ligase"/>
    <property type="match status" value="1"/>
</dbReference>
<evidence type="ECO:0000256" key="7">
    <source>
        <dbReference type="ARBA" id="ARBA00022763"/>
    </source>
</evidence>
<feature type="binding site" evidence="14">
    <location>
        <position position="116"/>
    </location>
    <ligand>
        <name>NAD(+)</name>
        <dbReference type="ChEBI" id="CHEBI:57540"/>
    </ligand>
</feature>
<evidence type="ECO:0000256" key="12">
    <source>
        <dbReference type="ARBA" id="ARBA00034005"/>
    </source>
</evidence>
<evidence type="ECO:0000256" key="1">
    <source>
        <dbReference type="ARBA" id="ARBA00004067"/>
    </source>
</evidence>
<feature type="binding site" evidence="14">
    <location>
        <begin position="35"/>
        <end position="39"/>
    </location>
    <ligand>
        <name>NAD(+)</name>
        <dbReference type="ChEBI" id="CHEBI:57540"/>
    </ligand>
</feature>
<name>A0A2V1GZ80_9GAMM</name>
<feature type="binding site" evidence="14">
    <location>
        <begin position="84"/>
        <end position="85"/>
    </location>
    <ligand>
        <name>NAD(+)</name>
        <dbReference type="ChEBI" id="CHEBI:57540"/>
    </ligand>
</feature>
<feature type="binding site" evidence="14">
    <location>
        <position position="139"/>
    </location>
    <ligand>
        <name>NAD(+)</name>
        <dbReference type="ChEBI" id="CHEBI:57540"/>
    </ligand>
</feature>
<dbReference type="InterPro" id="IPR013840">
    <property type="entry name" value="DNAligase_N"/>
</dbReference>
<comment type="caution">
    <text evidence="18">The sequence shown here is derived from an EMBL/GenBank/DDBJ whole genome shotgun (WGS) entry which is preliminary data.</text>
</comment>
<dbReference type="GO" id="GO:0003911">
    <property type="term" value="F:DNA ligase (NAD+) activity"/>
    <property type="evidence" value="ECO:0007669"/>
    <property type="project" value="UniProtKB-UniRule"/>
</dbReference>
<feature type="domain" description="BRCT" evidence="17">
    <location>
        <begin position="593"/>
        <end position="671"/>
    </location>
</feature>
<dbReference type="SMART" id="SM00278">
    <property type="entry name" value="HhH1"/>
    <property type="match status" value="4"/>
</dbReference>
<dbReference type="AlphaFoldDB" id="A0A2V1GZ80"/>
<dbReference type="OrthoDB" id="9759736at2"/>
<dbReference type="GO" id="GO:0006260">
    <property type="term" value="P:DNA replication"/>
    <property type="evidence" value="ECO:0007669"/>
    <property type="project" value="UniProtKB-KW"/>
</dbReference>
<feature type="domain" description="Guanylate kinase-like" evidence="16">
    <location>
        <begin position="448"/>
        <end position="661"/>
    </location>
</feature>
<keyword evidence="9 14" id="KW-0460">Magnesium</keyword>
<dbReference type="Pfam" id="PF03119">
    <property type="entry name" value="DNA_ligase_ZBD"/>
    <property type="match status" value="1"/>
</dbReference>
<keyword evidence="4 14" id="KW-0436">Ligase</keyword>
<dbReference type="PROSITE" id="PS50052">
    <property type="entry name" value="GUANYLATE_KINASE_2"/>
    <property type="match status" value="1"/>
</dbReference>
<dbReference type="InterPro" id="IPR010994">
    <property type="entry name" value="RuvA_2-like"/>
</dbReference>
<sequence>MSERESIKQRIELLRQQIRQHNHLYYVLDSPDLPDADYDRLFSELCDLESQHRDLIVPESPTQRIGGKPLVGFKSIAHRLPMLSLANAFNNEELADFARRASERLSHTSELTWSCEPKLDGLAVSLEYQDGVFVRGATRGDGQSGEDITENLRTIRAIPLKLLGGGWPASLEVRGEVYMPIAGLEKLNAKARILDGKIFANPRNAAAGSLRQLDPKIAASRPLSFFAYSVGAVEPDSLPAGQIELLLQLKEWGFPVSDLIKRVDSLQGCFDYYEDLTAKRDDLAFEIDGIVYKVNDRQLQKQLGQVARAPRWAIARKFPAQEKSTLLEGVDFQVGRTGAVTPVARLKSVDLAGVVVSNATLHNMDEVTRLNLCIGDTVVVRRAGDVIPQVVRVVQTERRGIEPIKMPSECPVCGSAVKRAEGEAVSRCSGGLFCGAQRKQAIIHFASRKALDVEGLGDKLVELLVERELVKSPADLFRVQADTVARLPRMGEKSATKLVSALEKARETTLERFIYSLGIREVGEATARNLALYFTELDKIRQADHEALIAVADVGEIVAKNIRSFFSETHNAEVVDDLIQFVHWPEIEKIVDENSQPLQGLTFVITGSFAAYQRSDLKNQLQQMGAKVSGSVSKKTHCLIAGEAAGSKLDKATELEIKIIDETQVAELLENPESFWQQVG</sequence>
<dbReference type="GO" id="GO:0046872">
    <property type="term" value="F:metal ion binding"/>
    <property type="evidence" value="ECO:0007669"/>
    <property type="project" value="UniProtKB-KW"/>
</dbReference>
<dbReference type="PROSITE" id="PS50172">
    <property type="entry name" value="BRCT"/>
    <property type="match status" value="1"/>
</dbReference>
<dbReference type="PANTHER" id="PTHR23389:SF9">
    <property type="entry name" value="DNA LIGASE"/>
    <property type="match status" value="1"/>
</dbReference>
<dbReference type="PROSITE" id="PS01055">
    <property type="entry name" value="DNA_LIGASE_N1"/>
    <property type="match status" value="1"/>
</dbReference>
<dbReference type="SUPFAM" id="SSF56091">
    <property type="entry name" value="DNA ligase/mRNA capping enzyme, catalytic domain"/>
    <property type="match status" value="1"/>
</dbReference>
<dbReference type="Gene3D" id="3.40.50.10190">
    <property type="entry name" value="BRCT domain"/>
    <property type="match status" value="1"/>
</dbReference>
<keyword evidence="6 14" id="KW-0479">Metal-binding</keyword>
<dbReference type="Gene3D" id="1.10.287.610">
    <property type="entry name" value="Helix hairpin bin"/>
    <property type="match status" value="1"/>
</dbReference>
<dbReference type="Proteomes" id="UP000244906">
    <property type="component" value="Unassembled WGS sequence"/>
</dbReference>
<dbReference type="InterPro" id="IPR004150">
    <property type="entry name" value="NAD_DNA_ligase_OB"/>
</dbReference>
<gene>
    <name evidence="14 18" type="primary">ligA</name>
    <name evidence="18" type="ORF">DC094_15485</name>
</gene>
<dbReference type="Pfam" id="PF03120">
    <property type="entry name" value="OB_DNA_ligase"/>
    <property type="match status" value="1"/>
</dbReference>
<dbReference type="FunFam" id="3.30.470.30:FF:000001">
    <property type="entry name" value="DNA ligase"/>
    <property type="match status" value="1"/>
</dbReference>
<dbReference type="Pfam" id="PF01653">
    <property type="entry name" value="DNA_ligase_aden"/>
    <property type="match status" value="1"/>
</dbReference>
<feature type="binding site" evidence="14">
    <location>
        <position position="434"/>
    </location>
    <ligand>
        <name>Zn(2+)</name>
        <dbReference type="ChEBI" id="CHEBI:29105"/>
    </ligand>
</feature>
<dbReference type="FunFam" id="1.10.150.20:FF:000006">
    <property type="entry name" value="DNA ligase"/>
    <property type="match status" value="1"/>
</dbReference>
<evidence type="ECO:0000256" key="15">
    <source>
        <dbReference type="RuleBase" id="RU000618"/>
    </source>
</evidence>
<dbReference type="Gene3D" id="2.40.50.140">
    <property type="entry name" value="Nucleic acid-binding proteins"/>
    <property type="match status" value="1"/>
</dbReference>
<dbReference type="Gene3D" id="6.20.10.30">
    <property type="match status" value="1"/>
</dbReference>
<feature type="binding site" evidence="14">
    <location>
        <position position="317"/>
    </location>
    <ligand>
        <name>NAD(+)</name>
        <dbReference type="ChEBI" id="CHEBI:57540"/>
    </ligand>
</feature>
<keyword evidence="8 14" id="KW-0862">Zinc</keyword>
<dbReference type="PANTHER" id="PTHR23389">
    <property type="entry name" value="CHROMOSOME TRANSMISSION FIDELITY FACTOR 18"/>
    <property type="match status" value="1"/>
</dbReference>
<keyword evidence="10 14" id="KW-0520">NAD</keyword>
<evidence type="ECO:0000256" key="13">
    <source>
        <dbReference type="ARBA" id="ARBA00060881"/>
    </source>
</evidence>
<comment type="function">
    <text evidence="1 14">DNA ligase that catalyzes the formation of phosphodiester linkages between 5'-phosphoryl and 3'-hydroxyl groups in double-stranded DNA using NAD as a coenzyme and as the energy source for the reaction. It is essential for DNA replication and repair of damaged DNA.</text>
</comment>
<dbReference type="SUPFAM" id="SSF52113">
    <property type="entry name" value="BRCT domain"/>
    <property type="match status" value="1"/>
</dbReference>
<evidence type="ECO:0000256" key="6">
    <source>
        <dbReference type="ARBA" id="ARBA00022723"/>
    </source>
</evidence>
<dbReference type="NCBIfam" id="TIGR00575">
    <property type="entry name" value="dnlj"/>
    <property type="match status" value="1"/>
</dbReference>
<dbReference type="GO" id="GO:0003677">
    <property type="term" value="F:DNA binding"/>
    <property type="evidence" value="ECO:0007669"/>
    <property type="project" value="InterPro"/>
</dbReference>
<dbReference type="PIRSF" id="PIRSF001604">
    <property type="entry name" value="LigA"/>
    <property type="match status" value="1"/>
</dbReference>
<dbReference type="EC" id="6.5.1.2" evidence="2 14"/>
<dbReference type="InterPro" id="IPR001679">
    <property type="entry name" value="DNA_ligase"/>
</dbReference>
<evidence type="ECO:0000256" key="11">
    <source>
        <dbReference type="ARBA" id="ARBA00023204"/>
    </source>
</evidence>
<dbReference type="GO" id="GO:0005829">
    <property type="term" value="C:cytosol"/>
    <property type="evidence" value="ECO:0007669"/>
    <property type="project" value="TreeGrafter"/>
</dbReference>
<comment type="cofactor">
    <cofactor evidence="14">
        <name>Mg(2+)</name>
        <dbReference type="ChEBI" id="CHEBI:18420"/>
    </cofactor>
    <cofactor evidence="14">
        <name>Mn(2+)</name>
        <dbReference type="ChEBI" id="CHEBI:29035"/>
    </cofactor>
</comment>
<dbReference type="Gene3D" id="3.30.470.30">
    <property type="entry name" value="DNA ligase/mRNA capping enzyme"/>
    <property type="match status" value="1"/>
</dbReference>
<comment type="catalytic activity">
    <reaction evidence="12 14 15">
        <text>NAD(+) + (deoxyribonucleotide)n-3'-hydroxyl + 5'-phospho-(deoxyribonucleotide)m = (deoxyribonucleotide)n+m + AMP + beta-nicotinamide D-nucleotide.</text>
        <dbReference type="EC" id="6.5.1.2"/>
    </reaction>
</comment>
<dbReference type="Gene3D" id="1.10.150.20">
    <property type="entry name" value="5' to 3' exonuclease, C-terminal subdomain"/>
    <property type="match status" value="2"/>
</dbReference>
<evidence type="ECO:0000259" key="16">
    <source>
        <dbReference type="PROSITE" id="PS50052"/>
    </source>
</evidence>
<keyword evidence="7 14" id="KW-0227">DNA damage</keyword>
<keyword evidence="11 14" id="KW-0234">DNA repair</keyword>